<accession>A0A0A2MN89</accession>
<gene>
    <name evidence="1" type="ORF">Q766_07495</name>
</gene>
<dbReference type="AlphaFoldDB" id="A0A0A2MN89"/>
<organism evidence="1 2">
    <name type="scientific">Flavobacterium subsaxonicum WB 4.1-42 = DSM 21790</name>
    <dbReference type="NCBI Taxonomy" id="1121898"/>
    <lineage>
        <taxon>Bacteria</taxon>
        <taxon>Pseudomonadati</taxon>
        <taxon>Bacteroidota</taxon>
        <taxon>Flavobacteriia</taxon>
        <taxon>Flavobacteriales</taxon>
        <taxon>Flavobacteriaceae</taxon>
        <taxon>Flavobacterium</taxon>
    </lineage>
</organism>
<dbReference type="OrthoDB" id="1442826at2"/>
<dbReference type="STRING" id="1121898.GCA_000422725_00155"/>
<evidence type="ECO:0008006" key="3">
    <source>
        <dbReference type="Google" id="ProtNLM"/>
    </source>
</evidence>
<dbReference type="EMBL" id="JRLY01000004">
    <property type="protein sequence ID" value="KGO93779.1"/>
    <property type="molecule type" value="Genomic_DNA"/>
</dbReference>
<evidence type="ECO:0000313" key="2">
    <source>
        <dbReference type="Proteomes" id="UP000030111"/>
    </source>
</evidence>
<dbReference type="Proteomes" id="UP000030111">
    <property type="component" value="Unassembled WGS sequence"/>
</dbReference>
<proteinExistence type="predicted"/>
<comment type="caution">
    <text evidence="1">The sequence shown here is derived from an EMBL/GenBank/DDBJ whole genome shotgun (WGS) entry which is preliminary data.</text>
</comment>
<name>A0A0A2MN89_9FLAO</name>
<sequence>MQSEKPLLHFFASISNDYRISSTHICVFAALLYYRAVRGFSNPVFAYSADIMSIAKLSAPKTYRKCIKDLSEYGYLRYEPSLKKNQASRIYLPE</sequence>
<dbReference type="eggNOG" id="ENOG502Z7WP">
    <property type="taxonomic scope" value="Bacteria"/>
</dbReference>
<dbReference type="RefSeq" id="WP_026991644.1">
    <property type="nucleotide sequence ID" value="NZ_JRLY01000004.1"/>
</dbReference>
<protein>
    <recommendedName>
        <fullName evidence="3">Transcriptional regulator</fullName>
    </recommendedName>
</protein>
<reference evidence="1 2" key="1">
    <citation type="submission" date="2013-09" db="EMBL/GenBank/DDBJ databases">
        <authorList>
            <person name="Zeng Z."/>
            <person name="Chen C."/>
        </authorList>
    </citation>
    <scope>NUCLEOTIDE SEQUENCE [LARGE SCALE GENOMIC DNA]</scope>
    <source>
        <strain evidence="1 2">WB 4.1-42</strain>
    </source>
</reference>
<evidence type="ECO:0000313" key="1">
    <source>
        <dbReference type="EMBL" id="KGO93779.1"/>
    </source>
</evidence>
<keyword evidence="2" id="KW-1185">Reference proteome</keyword>